<reference evidence="5" key="2">
    <citation type="journal article" date="2021" name="PeerJ">
        <title>Extensive microbial diversity within the chicken gut microbiome revealed by metagenomics and culture.</title>
        <authorList>
            <person name="Gilroy R."/>
            <person name="Ravi A."/>
            <person name="Getino M."/>
            <person name="Pursley I."/>
            <person name="Horton D.L."/>
            <person name="Alikhan N.F."/>
            <person name="Baker D."/>
            <person name="Gharbi K."/>
            <person name="Hall N."/>
            <person name="Watson M."/>
            <person name="Adriaenssens E.M."/>
            <person name="Foster-Nyarko E."/>
            <person name="Jarju S."/>
            <person name="Secka A."/>
            <person name="Antonio M."/>
            <person name="Oren A."/>
            <person name="Chaudhuri R.R."/>
            <person name="La Ragione R."/>
            <person name="Hildebrand F."/>
            <person name="Pallen M.J."/>
        </authorList>
    </citation>
    <scope>NUCLEOTIDE SEQUENCE</scope>
    <source>
        <strain evidence="5">USAMLcec3-3695</strain>
    </source>
</reference>
<feature type="transmembrane region" description="Helical" evidence="4">
    <location>
        <begin position="307"/>
        <end position="331"/>
    </location>
</feature>
<evidence type="ECO:0000256" key="4">
    <source>
        <dbReference type="SAM" id="Phobius"/>
    </source>
</evidence>
<keyword evidence="4" id="KW-1133">Transmembrane helix</keyword>
<dbReference type="Proteomes" id="UP000824109">
    <property type="component" value="Unassembled WGS sequence"/>
</dbReference>
<comment type="caution">
    <text evidence="5">The sequence shown here is derived from an EMBL/GenBank/DDBJ whole genome shotgun (WGS) entry which is preliminary data.</text>
</comment>
<dbReference type="PANTHER" id="PTHR43630:SF1">
    <property type="entry name" value="POLY-BETA-1,6-N-ACETYL-D-GLUCOSAMINE SYNTHASE"/>
    <property type="match status" value="1"/>
</dbReference>
<dbReference type="EMBL" id="DVNB01000050">
    <property type="protein sequence ID" value="HIU57122.1"/>
    <property type="molecule type" value="Genomic_DNA"/>
</dbReference>
<dbReference type="InterPro" id="IPR029044">
    <property type="entry name" value="Nucleotide-diphossugar_trans"/>
</dbReference>
<dbReference type="CDD" id="cd06438">
    <property type="entry name" value="EpsO_like"/>
    <property type="match status" value="1"/>
</dbReference>
<dbReference type="SUPFAM" id="SSF53448">
    <property type="entry name" value="Nucleotide-diphospho-sugar transferases"/>
    <property type="match status" value="1"/>
</dbReference>
<evidence type="ECO:0000256" key="1">
    <source>
        <dbReference type="ARBA" id="ARBA00006739"/>
    </source>
</evidence>
<dbReference type="Pfam" id="PF13641">
    <property type="entry name" value="Glyco_tranf_2_3"/>
    <property type="match status" value="1"/>
</dbReference>
<evidence type="ECO:0000256" key="3">
    <source>
        <dbReference type="ARBA" id="ARBA00022679"/>
    </source>
</evidence>
<feature type="transmembrane region" description="Helical" evidence="4">
    <location>
        <begin position="6"/>
        <end position="27"/>
    </location>
</feature>
<keyword evidence="4" id="KW-0472">Membrane</keyword>
<dbReference type="GO" id="GO:0016757">
    <property type="term" value="F:glycosyltransferase activity"/>
    <property type="evidence" value="ECO:0007669"/>
    <property type="project" value="UniProtKB-KW"/>
</dbReference>
<feature type="transmembrane region" description="Helical" evidence="4">
    <location>
        <begin position="372"/>
        <end position="394"/>
    </location>
</feature>
<accession>A0A9D1MBA3</accession>
<dbReference type="PANTHER" id="PTHR43630">
    <property type="entry name" value="POLY-BETA-1,6-N-ACETYL-D-GLUCOSAMINE SYNTHASE"/>
    <property type="match status" value="1"/>
</dbReference>
<proteinExistence type="inferred from homology"/>
<organism evidence="5 6">
    <name type="scientific">Candidatus Ornithomonoglobus merdipullorum</name>
    <dbReference type="NCBI Taxonomy" id="2840895"/>
    <lineage>
        <taxon>Bacteria</taxon>
        <taxon>Bacillati</taxon>
        <taxon>Bacillota</taxon>
        <taxon>Clostridia</taxon>
        <taxon>Candidatus Ornithomonoglobus</taxon>
    </lineage>
</organism>
<keyword evidence="3" id="KW-0808">Transferase</keyword>
<comment type="similarity">
    <text evidence="1">Belongs to the glycosyltransferase 2 family.</text>
</comment>
<keyword evidence="4" id="KW-0812">Transmembrane</keyword>
<sequence length="417" mass="47792">MEVVTSINFAIWVVFMVCYLYQMYYILVPYIKKDKPLGPPKENRFAVLISARNEANVIKQLLDSINAQTYPSELIDVYVVADNCTDATAAIAKRCGANVYERFDTVNVGKGYALNYLLREISKKYGHDYYDGYFVFDADNVLDPHYIEAMNGTFSSGYEILTSYRNSKNYGDNWISAGYALWFLRESKYLNYSRMLMNTSCAISGTGFMFSKKIAKELNGWKYYLLTEDIEFTVDHVINNYKIGYCKDAILYDEQPRQFSQSVRQRMRWAKGYFQVLCNYGSKLIKGIVKDKSFSCYDMSMSIMPAMVLTVFSAVLNISAILVGLIAGVSVEPILESLMGGFCSMYVTLYTIGAITTVSERANIYTTPWKKFLYTFTFPIFMMTYIPITFMALFKKVEWKPIVHSESKTLADIKSVN</sequence>
<dbReference type="Gene3D" id="3.90.550.10">
    <property type="entry name" value="Spore Coat Polysaccharide Biosynthesis Protein SpsA, Chain A"/>
    <property type="match status" value="1"/>
</dbReference>
<evidence type="ECO:0000313" key="5">
    <source>
        <dbReference type="EMBL" id="HIU57122.1"/>
    </source>
</evidence>
<protein>
    <submittedName>
        <fullName evidence="5">Glycosyltransferase family 2 protein</fullName>
    </submittedName>
</protein>
<feature type="transmembrane region" description="Helical" evidence="4">
    <location>
        <begin position="337"/>
        <end position="360"/>
    </location>
</feature>
<evidence type="ECO:0000313" key="6">
    <source>
        <dbReference type="Proteomes" id="UP000824109"/>
    </source>
</evidence>
<reference evidence="5" key="1">
    <citation type="submission" date="2020-10" db="EMBL/GenBank/DDBJ databases">
        <authorList>
            <person name="Gilroy R."/>
        </authorList>
    </citation>
    <scope>NUCLEOTIDE SEQUENCE</scope>
    <source>
        <strain evidence="5">USAMLcec3-3695</strain>
    </source>
</reference>
<keyword evidence="2" id="KW-0328">Glycosyltransferase</keyword>
<gene>
    <name evidence="5" type="ORF">IAA61_04835</name>
</gene>
<dbReference type="AlphaFoldDB" id="A0A9D1MBA3"/>
<name>A0A9D1MBA3_9FIRM</name>
<evidence type="ECO:0000256" key="2">
    <source>
        <dbReference type="ARBA" id="ARBA00022676"/>
    </source>
</evidence>